<evidence type="ECO:0000313" key="1">
    <source>
        <dbReference type="EMBL" id="MDQ0428699.1"/>
    </source>
</evidence>
<organism evidence="1 2">
    <name type="scientific">Planomicrobium stackebrandtii</name>
    <dbReference type="NCBI Taxonomy" id="253160"/>
    <lineage>
        <taxon>Bacteria</taxon>
        <taxon>Bacillati</taxon>
        <taxon>Bacillota</taxon>
        <taxon>Bacilli</taxon>
        <taxon>Bacillales</taxon>
        <taxon>Caryophanaceae</taxon>
        <taxon>Planomicrobium</taxon>
    </lineage>
</organism>
<evidence type="ECO:0000313" key="2">
    <source>
        <dbReference type="Proteomes" id="UP001241988"/>
    </source>
</evidence>
<protein>
    <submittedName>
        <fullName evidence="1">NAD-dependent DNA ligase</fullName>
    </submittedName>
</protein>
<accession>A0ABU0GTK4</accession>
<keyword evidence="1" id="KW-0436">Ligase</keyword>
<dbReference type="EMBL" id="JAUSWB010000003">
    <property type="protein sequence ID" value="MDQ0428699.1"/>
    <property type="molecule type" value="Genomic_DNA"/>
</dbReference>
<proteinExistence type="predicted"/>
<reference evidence="1 2" key="1">
    <citation type="submission" date="2023-07" db="EMBL/GenBank/DDBJ databases">
        <title>Genomic Encyclopedia of Type Strains, Phase IV (KMG-IV): sequencing the most valuable type-strain genomes for metagenomic binning, comparative biology and taxonomic classification.</title>
        <authorList>
            <person name="Goeker M."/>
        </authorList>
    </citation>
    <scope>NUCLEOTIDE SEQUENCE [LARGE SCALE GENOMIC DNA]</scope>
    <source>
        <strain evidence="1 2">DSM 16419</strain>
    </source>
</reference>
<comment type="caution">
    <text evidence="1">The sequence shown here is derived from an EMBL/GenBank/DDBJ whole genome shotgun (WGS) entry which is preliminary data.</text>
</comment>
<dbReference type="SUPFAM" id="SSF47789">
    <property type="entry name" value="C-terminal domain of RNA polymerase alpha subunit"/>
    <property type="match status" value="1"/>
</dbReference>
<sequence>MENKLSKENHEFPKSIGKPAQRALLAAGYQRLQDLASATEQELLELHGFGPKALGILRQALDEQELRFKS</sequence>
<keyword evidence="2" id="KW-1185">Reference proteome</keyword>
<name>A0ABU0GTK4_9BACL</name>
<gene>
    <name evidence="1" type="ORF">QOZ98_001525</name>
</gene>
<dbReference type="Proteomes" id="UP001241988">
    <property type="component" value="Unassembled WGS sequence"/>
</dbReference>
<dbReference type="GO" id="GO:0016874">
    <property type="term" value="F:ligase activity"/>
    <property type="evidence" value="ECO:0007669"/>
    <property type="project" value="UniProtKB-KW"/>
</dbReference>
<dbReference type="RefSeq" id="WP_308786859.1">
    <property type="nucleotide sequence ID" value="NZ_JAUSWB010000003.1"/>
</dbReference>
<dbReference type="Gene3D" id="1.10.150.20">
    <property type="entry name" value="5' to 3' exonuclease, C-terminal subdomain"/>
    <property type="match status" value="1"/>
</dbReference>